<evidence type="ECO:0000313" key="7">
    <source>
        <dbReference type="EMBL" id="RCA12023.1"/>
    </source>
</evidence>
<name>A0A367CK26_9ENTE</name>
<dbReference type="InterPro" id="IPR029001">
    <property type="entry name" value="ITPase-like_fam"/>
</dbReference>
<evidence type="ECO:0000256" key="4">
    <source>
        <dbReference type="ARBA" id="ARBA00022801"/>
    </source>
</evidence>
<keyword evidence="4 6" id="KW-0378">Hydrolase</keyword>
<dbReference type="CDD" id="cd00555">
    <property type="entry name" value="Maf"/>
    <property type="match status" value="1"/>
</dbReference>
<evidence type="ECO:0000256" key="3">
    <source>
        <dbReference type="ARBA" id="ARBA00022490"/>
    </source>
</evidence>
<dbReference type="HAMAP" id="MF_00528">
    <property type="entry name" value="Maf"/>
    <property type="match status" value="1"/>
</dbReference>
<dbReference type="Proteomes" id="UP000252797">
    <property type="component" value="Unassembled WGS sequence"/>
</dbReference>
<dbReference type="GO" id="GO:0036221">
    <property type="term" value="F:UTP diphosphatase activity"/>
    <property type="evidence" value="ECO:0007669"/>
    <property type="project" value="RHEA"/>
</dbReference>
<dbReference type="AlphaFoldDB" id="A0A367CK26"/>
<dbReference type="GO" id="GO:0036218">
    <property type="term" value="F:dTTP diphosphatase activity"/>
    <property type="evidence" value="ECO:0007669"/>
    <property type="project" value="RHEA"/>
</dbReference>
<dbReference type="Gene3D" id="3.90.950.10">
    <property type="match status" value="1"/>
</dbReference>
<comment type="function">
    <text evidence="6">Nucleoside triphosphate pyrophosphatase that hydrolyzes dTTP and UTP. May have a dual role in cell division arrest and in preventing the incorporation of modified nucleotides into cellular nucleic acids.</text>
</comment>
<sequence>MKVVLASQSPRRKELLGRLISTFEVQPADIDETPFEGENPKQYVQRMALEKAKVVKSKQLPDTLVIASDTTVVLEDEIMGKPENEEEAQEMLRKLSGTTHDVYTAVVLTNHQKEEKILAHAAVTFYDLTDAEIAAYLATGDYADKAGAYGIQSLAGAFVKAINGDYYSIVGFPIGAVNQALKKFN</sequence>
<reference evidence="7 8" key="1">
    <citation type="submission" date="2015-06" db="EMBL/GenBank/DDBJ databases">
        <title>The Genome Sequence of Enterococcus durans 4EA1.</title>
        <authorList>
            <consortium name="The Broad Institute Genomics Platform"/>
            <consortium name="The Broad Institute Genome Sequencing Center for Infectious Disease"/>
            <person name="Earl A.M."/>
            <person name="Van Tyne D."/>
            <person name="Lebreton F."/>
            <person name="Saavedra J.T."/>
            <person name="Gilmore M.S."/>
            <person name="Manson Mcguire A."/>
            <person name="Clock S."/>
            <person name="Crupain M."/>
            <person name="Rangan U."/>
            <person name="Young S."/>
            <person name="Abouelleil A."/>
            <person name="Cao P."/>
            <person name="Chapman S.B."/>
            <person name="Griggs A."/>
            <person name="Priest M."/>
            <person name="Shea T."/>
            <person name="Wortman J."/>
            <person name="Nusbaum C."/>
            <person name="Birren B."/>
        </authorList>
    </citation>
    <scope>NUCLEOTIDE SEQUENCE [LARGE SCALE GENOMIC DNA]</scope>
    <source>
        <strain evidence="7 8">4EA1</strain>
    </source>
</reference>
<dbReference type="FunFam" id="3.90.950.10:FF:000005">
    <property type="entry name" value="7-methyl-GTP pyrophosphatase"/>
    <property type="match status" value="1"/>
</dbReference>
<dbReference type="PANTHER" id="PTHR43213:SF5">
    <property type="entry name" value="BIFUNCTIONAL DTTP_UTP PYROPHOSPHATASE_METHYLTRANSFERASE PROTEIN-RELATED"/>
    <property type="match status" value="1"/>
</dbReference>
<dbReference type="EC" id="3.6.1.9" evidence="6"/>
<dbReference type="RefSeq" id="WP_081133750.1">
    <property type="nucleotide sequence ID" value="NZ_CP022930.1"/>
</dbReference>
<evidence type="ECO:0000256" key="1">
    <source>
        <dbReference type="ARBA" id="ARBA00001968"/>
    </source>
</evidence>
<organism evidence="7 8">
    <name type="scientific">Enterococcus durans</name>
    <dbReference type="NCBI Taxonomy" id="53345"/>
    <lineage>
        <taxon>Bacteria</taxon>
        <taxon>Bacillati</taxon>
        <taxon>Bacillota</taxon>
        <taxon>Bacilli</taxon>
        <taxon>Lactobacillales</taxon>
        <taxon>Enterococcaceae</taxon>
        <taxon>Enterococcus</taxon>
    </lineage>
</organism>
<proteinExistence type="inferred from homology"/>
<dbReference type="GO" id="GO:0009117">
    <property type="term" value="P:nucleotide metabolic process"/>
    <property type="evidence" value="ECO:0007669"/>
    <property type="project" value="UniProtKB-KW"/>
</dbReference>
<feature type="site" description="Important for substrate specificity" evidence="6">
    <location>
        <position position="11"/>
    </location>
</feature>
<accession>A0A367CK26</accession>
<comment type="cofactor">
    <cofactor evidence="1 6">
        <name>a divalent metal cation</name>
        <dbReference type="ChEBI" id="CHEBI:60240"/>
    </cofactor>
</comment>
<evidence type="ECO:0000256" key="5">
    <source>
        <dbReference type="ARBA" id="ARBA00023080"/>
    </source>
</evidence>
<feature type="active site" description="Proton acceptor" evidence="6">
    <location>
        <position position="69"/>
    </location>
</feature>
<dbReference type="EMBL" id="LEPB01000001">
    <property type="protein sequence ID" value="RCA12023.1"/>
    <property type="molecule type" value="Genomic_DNA"/>
</dbReference>
<protein>
    <recommendedName>
        <fullName evidence="6">dTTP/UTP pyrophosphatase</fullName>
        <shortName evidence="6">dTTPase/UTPase</shortName>
        <ecNumber evidence="6">3.6.1.9</ecNumber>
    </recommendedName>
    <alternativeName>
        <fullName evidence="6">Nucleoside triphosphate pyrophosphatase</fullName>
    </alternativeName>
    <alternativeName>
        <fullName evidence="6">Nucleotide pyrophosphatase</fullName>
        <shortName evidence="6">Nucleotide PPase</shortName>
    </alternativeName>
</protein>
<feature type="site" description="Important for substrate specificity" evidence="6">
    <location>
        <position position="152"/>
    </location>
</feature>
<dbReference type="SUPFAM" id="SSF52972">
    <property type="entry name" value="ITPase-like"/>
    <property type="match status" value="1"/>
</dbReference>
<dbReference type="GeneID" id="56742851"/>
<keyword evidence="3 6" id="KW-0963">Cytoplasm</keyword>
<keyword evidence="5 6" id="KW-0546">Nucleotide metabolism</keyword>
<dbReference type="Pfam" id="PF02545">
    <property type="entry name" value="Maf"/>
    <property type="match status" value="1"/>
</dbReference>
<evidence type="ECO:0000256" key="6">
    <source>
        <dbReference type="HAMAP-Rule" id="MF_00528"/>
    </source>
</evidence>
<evidence type="ECO:0000256" key="2">
    <source>
        <dbReference type="ARBA" id="ARBA00004496"/>
    </source>
</evidence>
<comment type="subcellular location">
    <subcellularLocation>
        <location evidence="2 6">Cytoplasm</location>
    </subcellularLocation>
</comment>
<dbReference type="GO" id="GO:0005737">
    <property type="term" value="C:cytoplasm"/>
    <property type="evidence" value="ECO:0007669"/>
    <property type="project" value="UniProtKB-SubCell"/>
</dbReference>
<dbReference type="PIRSF" id="PIRSF006305">
    <property type="entry name" value="Maf"/>
    <property type="match status" value="1"/>
</dbReference>
<comment type="catalytic activity">
    <reaction evidence="6">
        <text>UTP + H2O = UMP + diphosphate + H(+)</text>
        <dbReference type="Rhea" id="RHEA:29395"/>
        <dbReference type="ChEBI" id="CHEBI:15377"/>
        <dbReference type="ChEBI" id="CHEBI:15378"/>
        <dbReference type="ChEBI" id="CHEBI:33019"/>
        <dbReference type="ChEBI" id="CHEBI:46398"/>
        <dbReference type="ChEBI" id="CHEBI:57865"/>
        <dbReference type="EC" id="3.6.1.9"/>
    </reaction>
</comment>
<dbReference type="NCBIfam" id="TIGR00172">
    <property type="entry name" value="maf"/>
    <property type="match status" value="1"/>
</dbReference>
<dbReference type="STRING" id="53345.LIU_00625"/>
<gene>
    <name evidence="7" type="ORF">EA71_00227</name>
</gene>
<feature type="site" description="Important for substrate specificity" evidence="6">
    <location>
        <position position="70"/>
    </location>
</feature>
<comment type="caution">
    <text evidence="6">Lacks conserved residue(s) required for the propagation of feature annotation.</text>
</comment>
<comment type="catalytic activity">
    <reaction evidence="6">
        <text>dTTP + H2O = dTMP + diphosphate + H(+)</text>
        <dbReference type="Rhea" id="RHEA:28534"/>
        <dbReference type="ChEBI" id="CHEBI:15377"/>
        <dbReference type="ChEBI" id="CHEBI:15378"/>
        <dbReference type="ChEBI" id="CHEBI:33019"/>
        <dbReference type="ChEBI" id="CHEBI:37568"/>
        <dbReference type="ChEBI" id="CHEBI:63528"/>
        <dbReference type="EC" id="3.6.1.9"/>
    </reaction>
</comment>
<evidence type="ECO:0000313" key="8">
    <source>
        <dbReference type="Proteomes" id="UP000252797"/>
    </source>
</evidence>
<comment type="similarity">
    <text evidence="6">Belongs to the Maf family. YhdE subfamily.</text>
</comment>
<dbReference type="InterPro" id="IPR003697">
    <property type="entry name" value="Maf-like"/>
</dbReference>
<comment type="caution">
    <text evidence="7">The sequence shown here is derived from an EMBL/GenBank/DDBJ whole genome shotgun (WGS) entry which is preliminary data.</text>
</comment>
<dbReference type="PANTHER" id="PTHR43213">
    <property type="entry name" value="BIFUNCTIONAL DTTP/UTP PYROPHOSPHATASE/METHYLTRANSFERASE PROTEIN-RELATED"/>
    <property type="match status" value="1"/>
</dbReference>